<keyword evidence="7" id="KW-0560">Oxidoreductase</keyword>
<comment type="catalytic activity">
    <reaction evidence="1">
        <text>1,2-dihydroxy-5-(methylsulfanyl)pent-1-en-3-one + O2 = 4-methylsulfanyl-2-oxobutanoate + formate + 2 H(+)</text>
        <dbReference type="Rhea" id="RHEA:24504"/>
        <dbReference type="ChEBI" id="CHEBI:15378"/>
        <dbReference type="ChEBI" id="CHEBI:15379"/>
        <dbReference type="ChEBI" id="CHEBI:15740"/>
        <dbReference type="ChEBI" id="CHEBI:16723"/>
        <dbReference type="ChEBI" id="CHEBI:49252"/>
        <dbReference type="EC" id="1.13.11.54"/>
    </reaction>
</comment>
<evidence type="ECO:0000256" key="10">
    <source>
        <dbReference type="ARBA" id="ARBA00039005"/>
    </source>
</evidence>
<evidence type="ECO:0000313" key="11">
    <source>
        <dbReference type="EMBL" id="KAK1387862.1"/>
    </source>
</evidence>
<accession>A0AAD8IL97</accession>
<dbReference type="InterPro" id="IPR004313">
    <property type="entry name" value="ARD"/>
</dbReference>
<evidence type="ECO:0000256" key="2">
    <source>
        <dbReference type="ARBA" id="ARBA00001954"/>
    </source>
</evidence>
<evidence type="ECO:0000256" key="6">
    <source>
        <dbReference type="ARBA" id="ARBA00022964"/>
    </source>
</evidence>
<evidence type="ECO:0000256" key="5">
    <source>
        <dbReference type="ARBA" id="ARBA00022723"/>
    </source>
</evidence>
<dbReference type="PANTHER" id="PTHR23418:SF0">
    <property type="entry name" value="ACIREDUCTONE DIOXYGENASE"/>
    <property type="match status" value="1"/>
</dbReference>
<reference evidence="11" key="1">
    <citation type="submission" date="2023-02" db="EMBL/GenBank/DDBJ databases">
        <title>Genome of toxic invasive species Heracleum sosnowskyi carries increased number of genes despite the absence of recent whole-genome duplications.</title>
        <authorList>
            <person name="Schelkunov M."/>
            <person name="Shtratnikova V."/>
            <person name="Makarenko M."/>
            <person name="Klepikova A."/>
            <person name="Omelchenko D."/>
            <person name="Novikova G."/>
            <person name="Obukhova E."/>
            <person name="Bogdanov V."/>
            <person name="Penin A."/>
            <person name="Logacheva M."/>
        </authorList>
    </citation>
    <scope>NUCLEOTIDE SEQUENCE</scope>
    <source>
        <strain evidence="11">Hsosn_3</strain>
        <tissue evidence="11">Leaf</tissue>
    </source>
</reference>
<keyword evidence="8" id="KW-0408">Iron</keyword>
<keyword evidence="6" id="KW-0223">Dioxygenase</keyword>
<sequence>MMNQPSKKDIESMNLLLTIREQTKTAQQEADNTVKQIDTERRELAAQVRADATRLPFDFEVLNNRLCRILSLSSQFAQAQTNAQPHIVAAKIESTFLPDLVAAPLFEVKNVDDATYLVNLRKTKAWSGKACLTIGVDNRVQINNVLEGAGVPVRFFMRTCWRQQLFKSSYFESSYFELGLSNSSPSLSFLGGYYDVRDINDRWIRVMVKKGGMIILPAGMYHRFTLDANNHVKCMTAVLSIVLLCAVNLLHRIATLKWISLDLVCFYETWK</sequence>
<dbReference type="InterPro" id="IPR011051">
    <property type="entry name" value="RmlC_Cupin_sf"/>
</dbReference>
<keyword evidence="9" id="KW-0486">Methionine biosynthesis</keyword>
<evidence type="ECO:0000256" key="3">
    <source>
        <dbReference type="ARBA" id="ARBA00022596"/>
    </source>
</evidence>
<dbReference type="Gene3D" id="2.60.120.10">
    <property type="entry name" value="Jelly Rolls"/>
    <property type="match status" value="1"/>
</dbReference>
<comment type="cofactor">
    <cofactor evidence="2">
        <name>Fe(2+)</name>
        <dbReference type="ChEBI" id="CHEBI:29033"/>
    </cofactor>
</comment>
<evidence type="ECO:0000256" key="7">
    <source>
        <dbReference type="ARBA" id="ARBA00023002"/>
    </source>
</evidence>
<dbReference type="GO" id="GO:0009086">
    <property type="term" value="P:methionine biosynthetic process"/>
    <property type="evidence" value="ECO:0007669"/>
    <property type="project" value="UniProtKB-KW"/>
</dbReference>
<dbReference type="GO" id="GO:0046872">
    <property type="term" value="F:metal ion binding"/>
    <property type="evidence" value="ECO:0007669"/>
    <property type="project" value="UniProtKB-KW"/>
</dbReference>
<dbReference type="Pfam" id="PF03079">
    <property type="entry name" value="ARD"/>
    <property type="match status" value="1"/>
</dbReference>
<name>A0AAD8IL97_9APIA</name>
<dbReference type="AlphaFoldDB" id="A0AAD8IL97"/>
<reference evidence="11" key="2">
    <citation type="submission" date="2023-05" db="EMBL/GenBank/DDBJ databases">
        <authorList>
            <person name="Schelkunov M.I."/>
        </authorList>
    </citation>
    <scope>NUCLEOTIDE SEQUENCE</scope>
    <source>
        <strain evidence="11">Hsosn_3</strain>
        <tissue evidence="11">Leaf</tissue>
    </source>
</reference>
<keyword evidence="3" id="KW-0533">Nickel</keyword>
<dbReference type="InterPro" id="IPR014710">
    <property type="entry name" value="RmlC-like_jellyroll"/>
</dbReference>
<dbReference type="GO" id="GO:0010309">
    <property type="term" value="F:acireductone dioxygenase [iron(II)-requiring] activity"/>
    <property type="evidence" value="ECO:0007669"/>
    <property type="project" value="UniProtKB-EC"/>
</dbReference>
<evidence type="ECO:0000313" key="12">
    <source>
        <dbReference type="Proteomes" id="UP001237642"/>
    </source>
</evidence>
<evidence type="ECO:0000256" key="8">
    <source>
        <dbReference type="ARBA" id="ARBA00023004"/>
    </source>
</evidence>
<protein>
    <recommendedName>
        <fullName evidence="10">acireductone dioxygenase (Fe(2+)-requiring)</fullName>
        <ecNumber evidence="10">1.13.11.54</ecNumber>
    </recommendedName>
</protein>
<keyword evidence="4" id="KW-0028">Amino-acid biosynthesis</keyword>
<gene>
    <name evidence="11" type="ORF">POM88_016040</name>
</gene>
<dbReference type="PANTHER" id="PTHR23418">
    <property type="entry name" value="ACIREDUCTONE DIOXYGENASE"/>
    <property type="match status" value="1"/>
</dbReference>
<dbReference type="EC" id="1.13.11.54" evidence="10"/>
<dbReference type="SUPFAM" id="SSF51182">
    <property type="entry name" value="RmlC-like cupins"/>
    <property type="match status" value="1"/>
</dbReference>
<keyword evidence="5" id="KW-0479">Metal-binding</keyword>
<evidence type="ECO:0000256" key="9">
    <source>
        <dbReference type="ARBA" id="ARBA00023167"/>
    </source>
</evidence>
<dbReference type="Proteomes" id="UP001237642">
    <property type="component" value="Unassembled WGS sequence"/>
</dbReference>
<evidence type="ECO:0000256" key="4">
    <source>
        <dbReference type="ARBA" id="ARBA00022605"/>
    </source>
</evidence>
<dbReference type="EMBL" id="JAUIZM010000004">
    <property type="protein sequence ID" value="KAK1387862.1"/>
    <property type="molecule type" value="Genomic_DNA"/>
</dbReference>
<comment type="caution">
    <text evidence="11">The sequence shown here is derived from an EMBL/GenBank/DDBJ whole genome shotgun (WGS) entry which is preliminary data.</text>
</comment>
<keyword evidence="12" id="KW-1185">Reference proteome</keyword>
<proteinExistence type="predicted"/>
<evidence type="ECO:0000256" key="1">
    <source>
        <dbReference type="ARBA" id="ARBA00000428"/>
    </source>
</evidence>
<organism evidence="11 12">
    <name type="scientific">Heracleum sosnowskyi</name>
    <dbReference type="NCBI Taxonomy" id="360622"/>
    <lineage>
        <taxon>Eukaryota</taxon>
        <taxon>Viridiplantae</taxon>
        <taxon>Streptophyta</taxon>
        <taxon>Embryophyta</taxon>
        <taxon>Tracheophyta</taxon>
        <taxon>Spermatophyta</taxon>
        <taxon>Magnoliopsida</taxon>
        <taxon>eudicotyledons</taxon>
        <taxon>Gunneridae</taxon>
        <taxon>Pentapetalae</taxon>
        <taxon>asterids</taxon>
        <taxon>campanulids</taxon>
        <taxon>Apiales</taxon>
        <taxon>Apiaceae</taxon>
        <taxon>Apioideae</taxon>
        <taxon>apioid superclade</taxon>
        <taxon>Tordylieae</taxon>
        <taxon>Tordyliinae</taxon>
        <taxon>Heracleum</taxon>
    </lineage>
</organism>